<organism evidence="1 2">
    <name type="scientific">Mycobacterium asiaticum</name>
    <dbReference type="NCBI Taxonomy" id="1790"/>
    <lineage>
        <taxon>Bacteria</taxon>
        <taxon>Bacillati</taxon>
        <taxon>Actinomycetota</taxon>
        <taxon>Actinomycetes</taxon>
        <taxon>Mycobacteriales</taxon>
        <taxon>Mycobacteriaceae</taxon>
        <taxon>Mycobacterium</taxon>
    </lineage>
</organism>
<evidence type="ECO:0000313" key="1">
    <source>
        <dbReference type="EMBL" id="OBJ82842.1"/>
    </source>
</evidence>
<gene>
    <name evidence="1" type="ORF">A5640_19740</name>
</gene>
<evidence type="ECO:0000313" key="2">
    <source>
        <dbReference type="Proteomes" id="UP000093925"/>
    </source>
</evidence>
<dbReference type="EMBL" id="LZLM01000102">
    <property type="protein sequence ID" value="OBJ82842.1"/>
    <property type="molecule type" value="Genomic_DNA"/>
</dbReference>
<dbReference type="Gene3D" id="3.40.960.10">
    <property type="entry name" value="VSR Endonuclease"/>
    <property type="match status" value="1"/>
</dbReference>
<comment type="caution">
    <text evidence="1">The sequence shown here is derived from an EMBL/GenBank/DDBJ whole genome shotgun (WGS) entry which is preliminary data.</text>
</comment>
<name>A0A1A3KCJ2_MYCAS</name>
<sequence length="292" mass="32527">MRAMVFRGNEALQRAEVTRHELRRWYRPVFPGVYVAAGQQLSLRDRTEAAWLWSQRRGVVAGLAASALHGAQWVDATAPIELICSNTHPPQGIVASKQTLTDGEIARVAGLPVTSLVRTAYDLGRQLPRNQAVARLDALMRATPFSTEAVLQMAQRHPAARGIRSLRAALQLVDPGAASPRESGLRLLLIDAGFPTPRTQIPIVVNYHTLAVLDMGWTEFGVAVEYDGDHHRADRTQYVRDQRRLRKLEQLGWIVIRVIAEDRPEHVVERVNEALVARGWWPGDTTTRPLAG</sequence>
<dbReference type="InterPro" id="IPR011335">
    <property type="entry name" value="Restrct_endonuc-II-like"/>
</dbReference>
<dbReference type="AlphaFoldDB" id="A0A1A3KCJ2"/>
<protein>
    <recommendedName>
        <fullName evidence="3">DUF559 domain-containing protein</fullName>
    </recommendedName>
</protein>
<evidence type="ECO:0008006" key="3">
    <source>
        <dbReference type="Google" id="ProtNLM"/>
    </source>
</evidence>
<dbReference type="RefSeq" id="WP_065141135.1">
    <property type="nucleotide sequence ID" value="NZ_LZLM01000102.1"/>
</dbReference>
<accession>A0A1A3KCJ2</accession>
<dbReference type="SUPFAM" id="SSF52980">
    <property type="entry name" value="Restriction endonuclease-like"/>
    <property type="match status" value="1"/>
</dbReference>
<reference evidence="1 2" key="1">
    <citation type="submission" date="2016-06" db="EMBL/GenBank/DDBJ databases">
        <authorList>
            <person name="Kjaerup R.B."/>
            <person name="Dalgaard T.S."/>
            <person name="Juul-Madsen H.R."/>
        </authorList>
    </citation>
    <scope>NUCLEOTIDE SEQUENCE [LARGE SCALE GENOMIC DNA]</scope>
    <source>
        <strain evidence="1 2">1276495.2</strain>
    </source>
</reference>
<dbReference type="Proteomes" id="UP000093925">
    <property type="component" value="Unassembled WGS sequence"/>
</dbReference>
<proteinExistence type="predicted"/>